<dbReference type="PANTHER" id="PTHR43479">
    <property type="entry name" value="ACREF/ENVCD OPERON REPRESSOR-RELATED"/>
    <property type="match status" value="1"/>
</dbReference>
<feature type="domain" description="HTH tetR-type" evidence="3">
    <location>
        <begin position="1"/>
        <end position="49"/>
    </location>
</feature>
<accession>A0A1E7RFZ0</accession>
<evidence type="ECO:0000313" key="5">
    <source>
        <dbReference type="Proteomes" id="UP000185895"/>
    </source>
</evidence>
<name>A0A1E7RFZ0_9GAMM</name>
<evidence type="ECO:0000256" key="1">
    <source>
        <dbReference type="ARBA" id="ARBA00023125"/>
    </source>
</evidence>
<dbReference type="Proteomes" id="UP000185895">
    <property type="component" value="Unassembled WGS sequence"/>
</dbReference>
<evidence type="ECO:0000313" key="4">
    <source>
        <dbReference type="EMBL" id="OEY98223.1"/>
    </source>
</evidence>
<proteinExistence type="predicted"/>
<organism evidence="4 5">
    <name type="scientific">Acinetobacter qingfengensis</name>
    <dbReference type="NCBI Taxonomy" id="1262585"/>
    <lineage>
        <taxon>Bacteria</taxon>
        <taxon>Pseudomonadati</taxon>
        <taxon>Pseudomonadota</taxon>
        <taxon>Gammaproteobacteria</taxon>
        <taxon>Moraxellales</taxon>
        <taxon>Moraxellaceae</taxon>
        <taxon>Acinetobacter</taxon>
    </lineage>
</organism>
<sequence>MLFNLRGERLVTTNHIAEALQMSPGNLYYHYRNKQQIIDALFQQYQQSIFNVLAIPENRQVTGEDKIQYFRQLNHQLWHYRFLHRDVQYLLDYNEQFKEKYQHFLIEVMLQARRIYEAFVVAGLMRISSEEIEALIINIWLILTNWMNFLQGIGLNKQEQLSERWMWYGLRQILFLEAPYLTQESHLNDQQLMAGTKNFNFFVKLAELKSINNEKIRTI</sequence>
<dbReference type="SUPFAM" id="SSF46689">
    <property type="entry name" value="Homeodomain-like"/>
    <property type="match status" value="1"/>
</dbReference>
<keyword evidence="1 2" id="KW-0238">DNA-binding</keyword>
<dbReference type="Pfam" id="PF00440">
    <property type="entry name" value="TetR_N"/>
    <property type="match status" value="1"/>
</dbReference>
<comment type="caution">
    <text evidence="4">The sequence shown here is derived from an EMBL/GenBank/DDBJ whole genome shotgun (WGS) entry which is preliminary data.</text>
</comment>
<dbReference type="Gene3D" id="1.10.357.10">
    <property type="entry name" value="Tetracycline Repressor, domain 2"/>
    <property type="match status" value="1"/>
</dbReference>
<dbReference type="InterPro" id="IPR050624">
    <property type="entry name" value="HTH-type_Tx_Regulator"/>
</dbReference>
<dbReference type="PANTHER" id="PTHR43479:SF12">
    <property type="entry name" value="TRANSCRIPTIONAL REGULATORY PROTEIN"/>
    <property type="match status" value="1"/>
</dbReference>
<dbReference type="GO" id="GO:0003677">
    <property type="term" value="F:DNA binding"/>
    <property type="evidence" value="ECO:0007669"/>
    <property type="project" value="UniProtKB-UniRule"/>
</dbReference>
<evidence type="ECO:0000256" key="2">
    <source>
        <dbReference type="PROSITE-ProRule" id="PRU00335"/>
    </source>
</evidence>
<feature type="DNA-binding region" description="H-T-H motif" evidence="2">
    <location>
        <begin position="12"/>
        <end position="31"/>
    </location>
</feature>
<dbReference type="InterPro" id="IPR001647">
    <property type="entry name" value="HTH_TetR"/>
</dbReference>
<dbReference type="AlphaFoldDB" id="A0A1E7RFZ0"/>
<protein>
    <submittedName>
        <fullName evidence="4">TetR family transcriptional regulator</fullName>
    </submittedName>
</protein>
<reference evidence="4 5" key="1">
    <citation type="submission" date="2016-09" db="EMBL/GenBank/DDBJ databases">
        <authorList>
            <person name="Capua I."/>
            <person name="De Benedictis P."/>
            <person name="Joannis T."/>
            <person name="Lombin L.H."/>
            <person name="Cattoli G."/>
        </authorList>
    </citation>
    <scope>NUCLEOTIDE SEQUENCE [LARGE SCALE GENOMIC DNA]</scope>
    <source>
        <strain evidence="4 5">ANC 4671</strain>
    </source>
</reference>
<evidence type="ECO:0000259" key="3">
    <source>
        <dbReference type="PROSITE" id="PS50977"/>
    </source>
</evidence>
<dbReference type="OrthoDB" id="8770705at2"/>
<dbReference type="InterPro" id="IPR009057">
    <property type="entry name" value="Homeodomain-like_sf"/>
</dbReference>
<dbReference type="PROSITE" id="PS50977">
    <property type="entry name" value="HTH_TETR_2"/>
    <property type="match status" value="1"/>
</dbReference>
<dbReference type="STRING" id="1262585.BJI46_00935"/>
<dbReference type="InterPro" id="IPR025722">
    <property type="entry name" value="TetR"/>
</dbReference>
<gene>
    <name evidence="4" type="ORF">BJI46_00935</name>
</gene>
<dbReference type="EMBL" id="MKKK01000001">
    <property type="protein sequence ID" value="OEY98223.1"/>
    <property type="molecule type" value="Genomic_DNA"/>
</dbReference>
<dbReference type="Pfam" id="PF13972">
    <property type="entry name" value="TetR"/>
    <property type="match status" value="1"/>
</dbReference>
<keyword evidence="5" id="KW-1185">Reference proteome</keyword>